<evidence type="ECO:0000313" key="8">
    <source>
        <dbReference type="Proteomes" id="UP001596043"/>
    </source>
</evidence>
<feature type="transmembrane region" description="Helical" evidence="4">
    <location>
        <begin position="108"/>
        <end position="126"/>
    </location>
</feature>
<protein>
    <submittedName>
        <fullName evidence="7">Helix-turn-helix domain-containing protein</fullName>
    </submittedName>
</protein>
<dbReference type="SUPFAM" id="SSF46689">
    <property type="entry name" value="Homeodomain-like"/>
    <property type="match status" value="1"/>
</dbReference>
<evidence type="ECO:0000259" key="6">
    <source>
        <dbReference type="PROSITE" id="PS01124"/>
    </source>
</evidence>
<feature type="domain" description="HTH araC/xylS-type" evidence="6">
    <location>
        <begin position="364"/>
        <end position="467"/>
    </location>
</feature>
<comment type="caution">
    <text evidence="7">The sequence shown here is derived from an EMBL/GenBank/DDBJ whole genome shotgun (WGS) entry which is preliminary data.</text>
</comment>
<evidence type="ECO:0000256" key="4">
    <source>
        <dbReference type="SAM" id="Phobius"/>
    </source>
</evidence>
<accession>A0ABV9I327</accession>
<dbReference type="InterPro" id="IPR018062">
    <property type="entry name" value="HTH_AraC-typ_CS"/>
</dbReference>
<feature type="transmembrane region" description="Helical" evidence="4">
    <location>
        <begin position="238"/>
        <end position="258"/>
    </location>
</feature>
<sequence length="472" mass="54113">MRVIKTIFKTALLFLLLVSVSGSIYASADDQDLANDTQIKQAATYKRISLDAAKEGNAEIAVENLENYILATGDFSLLSNSGYEYIYDDAGLLALKDKYEVKFNLSSFFYLYVGLIGIFIAIILNLRRKTDRLANGLIGLFVFMHSIFLIHTMLFVSNYTYEIPHSQNISTVFSFLYGPVLYFYFKRITENYKFKKIDLVHLLPTIGFIIVFIPIYSLSAAEKLDIMLGVGAYEQHPYLEEIAIIKIISLFVYGYFTLRLYRKNAKNSAVTSPKKVKLQRMIMIIHTVYAISYLLYGINFMKDDFQSAASSVQFLAMSLMVLYVGYIAYANPQVLVGTVQALKKEIVKYKNSGLTTSFSTELKEELVKLLEEEKVYRQNTIKLETIAERLGTTRHNASQVINEHFGLNFFELINKYRVEEAMELLRSNKDNLNIIDIAYEVGYNNKVTFNKSFKRFSNLTPSQFMKMERSIA</sequence>
<keyword evidence="2" id="KW-0238">DNA-binding</keyword>
<dbReference type="Pfam" id="PF12833">
    <property type="entry name" value="HTH_18"/>
    <property type="match status" value="1"/>
</dbReference>
<dbReference type="PROSITE" id="PS00041">
    <property type="entry name" value="HTH_ARAC_FAMILY_1"/>
    <property type="match status" value="1"/>
</dbReference>
<gene>
    <name evidence="7" type="ORF">ACFO3O_18225</name>
</gene>
<keyword evidence="8" id="KW-1185">Reference proteome</keyword>
<reference evidence="8" key="1">
    <citation type="journal article" date="2019" name="Int. J. Syst. Evol. Microbiol.">
        <title>The Global Catalogue of Microorganisms (GCM) 10K type strain sequencing project: providing services to taxonomists for standard genome sequencing and annotation.</title>
        <authorList>
            <consortium name="The Broad Institute Genomics Platform"/>
            <consortium name="The Broad Institute Genome Sequencing Center for Infectious Disease"/>
            <person name="Wu L."/>
            <person name="Ma J."/>
        </authorList>
    </citation>
    <scope>NUCLEOTIDE SEQUENCE [LARGE SCALE GENOMIC DNA]</scope>
    <source>
        <strain evidence="8">YJ-61-S</strain>
    </source>
</reference>
<evidence type="ECO:0000313" key="7">
    <source>
        <dbReference type="EMBL" id="MFC4635854.1"/>
    </source>
</evidence>
<feature type="signal peptide" evidence="5">
    <location>
        <begin position="1"/>
        <end position="28"/>
    </location>
</feature>
<evidence type="ECO:0000256" key="5">
    <source>
        <dbReference type="SAM" id="SignalP"/>
    </source>
</evidence>
<dbReference type="EMBL" id="JBHSFV010000012">
    <property type="protein sequence ID" value="MFC4635854.1"/>
    <property type="molecule type" value="Genomic_DNA"/>
</dbReference>
<dbReference type="InterPro" id="IPR018060">
    <property type="entry name" value="HTH_AraC"/>
</dbReference>
<feature type="transmembrane region" description="Helical" evidence="4">
    <location>
        <begin position="168"/>
        <end position="185"/>
    </location>
</feature>
<dbReference type="Gene3D" id="1.10.10.60">
    <property type="entry name" value="Homeodomain-like"/>
    <property type="match status" value="2"/>
</dbReference>
<proteinExistence type="predicted"/>
<feature type="transmembrane region" description="Helical" evidence="4">
    <location>
        <begin position="308"/>
        <end position="329"/>
    </location>
</feature>
<feature type="chain" id="PRO_5047225066" evidence="5">
    <location>
        <begin position="29"/>
        <end position="472"/>
    </location>
</feature>
<dbReference type="PROSITE" id="PS01124">
    <property type="entry name" value="HTH_ARAC_FAMILY_2"/>
    <property type="match status" value="1"/>
</dbReference>
<evidence type="ECO:0000256" key="1">
    <source>
        <dbReference type="ARBA" id="ARBA00023015"/>
    </source>
</evidence>
<feature type="transmembrane region" description="Helical" evidence="4">
    <location>
        <begin position="278"/>
        <end position="296"/>
    </location>
</feature>
<keyword evidence="1" id="KW-0805">Transcription regulation</keyword>
<dbReference type="RefSeq" id="WP_379981476.1">
    <property type="nucleotide sequence ID" value="NZ_JBHSFV010000012.1"/>
</dbReference>
<organism evidence="7 8">
    <name type="scientific">Dokdonia ponticola</name>
    <dbReference type="NCBI Taxonomy" id="2041041"/>
    <lineage>
        <taxon>Bacteria</taxon>
        <taxon>Pseudomonadati</taxon>
        <taxon>Bacteroidota</taxon>
        <taxon>Flavobacteriia</taxon>
        <taxon>Flavobacteriales</taxon>
        <taxon>Flavobacteriaceae</taxon>
        <taxon>Dokdonia</taxon>
    </lineage>
</organism>
<keyword evidence="4" id="KW-1133">Transmembrane helix</keyword>
<dbReference type="PANTHER" id="PTHR43280">
    <property type="entry name" value="ARAC-FAMILY TRANSCRIPTIONAL REGULATOR"/>
    <property type="match status" value="1"/>
</dbReference>
<evidence type="ECO:0000256" key="3">
    <source>
        <dbReference type="ARBA" id="ARBA00023163"/>
    </source>
</evidence>
<dbReference type="PANTHER" id="PTHR43280:SF29">
    <property type="entry name" value="ARAC-FAMILY TRANSCRIPTIONAL REGULATOR"/>
    <property type="match status" value="1"/>
</dbReference>
<dbReference type="SMART" id="SM00342">
    <property type="entry name" value="HTH_ARAC"/>
    <property type="match status" value="1"/>
</dbReference>
<dbReference type="InterPro" id="IPR009057">
    <property type="entry name" value="Homeodomain-like_sf"/>
</dbReference>
<keyword evidence="4" id="KW-0472">Membrane</keyword>
<keyword evidence="4" id="KW-0812">Transmembrane</keyword>
<keyword evidence="5" id="KW-0732">Signal</keyword>
<name>A0ABV9I327_9FLAO</name>
<keyword evidence="3" id="KW-0804">Transcription</keyword>
<dbReference type="Proteomes" id="UP001596043">
    <property type="component" value="Unassembled WGS sequence"/>
</dbReference>
<evidence type="ECO:0000256" key="2">
    <source>
        <dbReference type="ARBA" id="ARBA00023125"/>
    </source>
</evidence>
<feature type="transmembrane region" description="Helical" evidence="4">
    <location>
        <begin position="197"/>
        <end position="218"/>
    </location>
</feature>
<feature type="transmembrane region" description="Helical" evidence="4">
    <location>
        <begin position="133"/>
        <end position="156"/>
    </location>
</feature>